<keyword evidence="7" id="KW-1185">Reference proteome</keyword>
<protein>
    <recommendedName>
        <fullName evidence="5">Protein-S-isoprenylcysteine O-methyltransferase</fullName>
        <ecNumber evidence="5">2.1.1.100</ecNumber>
    </recommendedName>
</protein>
<gene>
    <name evidence="6" type="primary">ICMT_5</name>
    <name evidence="6" type="ORF">A0H81_04300</name>
</gene>
<name>A0A1C7MG27_GRIFR</name>
<keyword evidence="3 5" id="KW-1133">Transmembrane helix</keyword>
<proteinExistence type="inferred from homology"/>
<dbReference type="Proteomes" id="UP000092993">
    <property type="component" value="Unassembled WGS sequence"/>
</dbReference>
<evidence type="ECO:0000256" key="1">
    <source>
        <dbReference type="ARBA" id="ARBA00004141"/>
    </source>
</evidence>
<dbReference type="STRING" id="5627.A0A1C7MG27"/>
<keyword evidence="5" id="KW-0949">S-adenosyl-L-methionine</keyword>
<dbReference type="AlphaFoldDB" id="A0A1C7MG27"/>
<evidence type="ECO:0000256" key="2">
    <source>
        <dbReference type="ARBA" id="ARBA00022692"/>
    </source>
</evidence>
<dbReference type="PANTHER" id="PTHR12714">
    <property type="entry name" value="PROTEIN-S ISOPRENYLCYSTEINE O-METHYLTRANSFERASE"/>
    <property type="match status" value="1"/>
</dbReference>
<evidence type="ECO:0000256" key="3">
    <source>
        <dbReference type="ARBA" id="ARBA00022989"/>
    </source>
</evidence>
<dbReference type="InterPro" id="IPR007269">
    <property type="entry name" value="ICMT_MeTrfase"/>
</dbReference>
<organism evidence="6 7">
    <name type="scientific">Grifola frondosa</name>
    <name type="common">Maitake</name>
    <name type="synonym">Polyporus frondosus</name>
    <dbReference type="NCBI Taxonomy" id="5627"/>
    <lineage>
        <taxon>Eukaryota</taxon>
        <taxon>Fungi</taxon>
        <taxon>Dikarya</taxon>
        <taxon>Basidiomycota</taxon>
        <taxon>Agaricomycotina</taxon>
        <taxon>Agaricomycetes</taxon>
        <taxon>Polyporales</taxon>
        <taxon>Grifolaceae</taxon>
        <taxon>Grifola</taxon>
    </lineage>
</organism>
<sequence>MFITGWVFACAGGFIRVACHRALGRFFTWDLSVQKDHTLITSGPYSVVRHPGYTGLSLIAMGNILCSCSAGSYWTESGFSGSTFGRLFVPAWVLYWVVIPFFLCARVNEEDRVLREKFGGEWDAWARRTKYKLIPFVY</sequence>
<dbReference type="Gene3D" id="1.20.120.1630">
    <property type="match status" value="1"/>
</dbReference>
<dbReference type="OrthoDB" id="8048523at2759"/>
<feature type="transmembrane region" description="Helical" evidence="5">
    <location>
        <begin position="87"/>
        <end position="107"/>
    </location>
</feature>
<dbReference type="EMBL" id="LUGG01000004">
    <property type="protein sequence ID" value="OBZ75810.1"/>
    <property type="molecule type" value="Genomic_DNA"/>
</dbReference>
<reference evidence="6 7" key="1">
    <citation type="submission" date="2016-03" db="EMBL/GenBank/DDBJ databases">
        <title>Whole genome sequencing of Grifola frondosa 9006-11.</title>
        <authorList>
            <person name="Min B."/>
            <person name="Park H."/>
            <person name="Kim J.-G."/>
            <person name="Cho H."/>
            <person name="Oh Y.-L."/>
            <person name="Kong W.-S."/>
            <person name="Choi I.-G."/>
        </authorList>
    </citation>
    <scope>NUCLEOTIDE SEQUENCE [LARGE SCALE GENOMIC DNA]</scope>
    <source>
        <strain evidence="6 7">9006-11</strain>
    </source>
</reference>
<keyword evidence="5" id="KW-0489">Methyltransferase</keyword>
<dbReference type="GO" id="GO:0004671">
    <property type="term" value="F:protein C-terminal S-isoprenylcysteine carboxyl O-methyltransferase activity"/>
    <property type="evidence" value="ECO:0007669"/>
    <property type="project" value="UniProtKB-EC"/>
</dbReference>
<keyword evidence="5" id="KW-0256">Endoplasmic reticulum</keyword>
<dbReference type="EC" id="2.1.1.100" evidence="5"/>
<comment type="subcellular location">
    <subcellularLocation>
        <location evidence="5">Endoplasmic reticulum membrane</location>
        <topology evidence="5">Multi-pass membrane protein</topology>
    </subcellularLocation>
    <subcellularLocation>
        <location evidence="1">Membrane</location>
        <topology evidence="1">Multi-pass membrane protein</topology>
    </subcellularLocation>
</comment>
<accession>A0A1C7MG27</accession>
<evidence type="ECO:0000256" key="5">
    <source>
        <dbReference type="RuleBase" id="RU362022"/>
    </source>
</evidence>
<evidence type="ECO:0000313" key="7">
    <source>
        <dbReference type="Proteomes" id="UP000092993"/>
    </source>
</evidence>
<dbReference type="OMA" id="WEAWARQ"/>
<evidence type="ECO:0000313" key="6">
    <source>
        <dbReference type="EMBL" id="OBZ75810.1"/>
    </source>
</evidence>
<evidence type="ECO:0000256" key="4">
    <source>
        <dbReference type="ARBA" id="ARBA00023136"/>
    </source>
</evidence>
<keyword evidence="5" id="KW-0808">Transferase</keyword>
<comment type="caution">
    <text evidence="6">The sequence shown here is derived from an EMBL/GenBank/DDBJ whole genome shotgun (WGS) entry which is preliminary data.</text>
</comment>
<comment type="catalytic activity">
    <reaction evidence="5">
        <text>[protein]-C-terminal S-[(2E,6E)-farnesyl]-L-cysteine + S-adenosyl-L-methionine = [protein]-C-terminal S-[(2E,6E)-farnesyl]-L-cysteine methyl ester + S-adenosyl-L-homocysteine</text>
        <dbReference type="Rhea" id="RHEA:21672"/>
        <dbReference type="Rhea" id="RHEA-COMP:12125"/>
        <dbReference type="Rhea" id="RHEA-COMP:12126"/>
        <dbReference type="ChEBI" id="CHEBI:57856"/>
        <dbReference type="ChEBI" id="CHEBI:59789"/>
        <dbReference type="ChEBI" id="CHEBI:90510"/>
        <dbReference type="ChEBI" id="CHEBI:90511"/>
        <dbReference type="EC" id="2.1.1.100"/>
    </reaction>
</comment>
<dbReference type="Pfam" id="PF04140">
    <property type="entry name" value="ICMT"/>
    <property type="match status" value="1"/>
</dbReference>
<comment type="similarity">
    <text evidence="5">Belongs to the class VI-like SAM-binding methyltransferase superfamily. Isoprenylcysteine carboxyl methyltransferase family.</text>
</comment>
<dbReference type="GO" id="GO:0032259">
    <property type="term" value="P:methylation"/>
    <property type="evidence" value="ECO:0007669"/>
    <property type="project" value="UniProtKB-KW"/>
</dbReference>
<dbReference type="PANTHER" id="PTHR12714:SF9">
    <property type="entry name" value="PROTEIN-S-ISOPRENYLCYSTEINE O-METHYLTRANSFERASE"/>
    <property type="match status" value="1"/>
</dbReference>
<comment type="caution">
    <text evidence="5">Lacks conserved residue(s) required for the propagation of feature annotation.</text>
</comment>
<dbReference type="GO" id="GO:0005789">
    <property type="term" value="C:endoplasmic reticulum membrane"/>
    <property type="evidence" value="ECO:0007669"/>
    <property type="project" value="UniProtKB-SubCell"/>
</dbReference>
<keyword evidence="2 5" id="KW-0812">Transmembrane</keyword>
<keyword evidence="4 5" id="KW-0472">Membrane</keyword>